<evidence type="ECO:0000256" key="2">
    <source>
        <dbReference type="ARBA" id="ARBA00010871"/>
    </source>
</evidence>
<keyword evidence="7" id="KW-0133">Cell shape</keyword>
<evidence type="ECO:0000256" key="5">
    <source>
        <dbReference type="ARBA" id="ARBA00022741"/>
    </source>
</evidence>
<feature type="domain" description="ATP-grasp" evidence="10">
    <location>
        <begin position="131"/>
        <end position="340"/>
    </location>
</feature>
<evidence type="ECO:0000256" key="3">
    <source>
        <dbReference type="ARBA" id="ARBA00022490"/>
    </source>
</evidence>
<dbReference type="SUPFAM" id="SSF52440">
    <property type="entry name" value="PreATP-grasp domain"/>
    <property type="match status" value="1"/>
</dbReference>
<protein>
    <submittedName>
        <fullName evidence="11">D-alanine--D-alanine ligase</fullName>
        <ecNumber evidence="11">6.3.2.4</ecNumber>
    </submittedName>
</protein>
<dbReference type="PANTHER" id="PTHR23132:SF23">
    <property type="entry name" value="D-ALANINE--D-ALANINE LIGASE B"/>
    <property type="match status" value="1"/>
</dbReference>
<dbReference type="Gene3D" id="3.30.1490.20">
    <property type="entry name" value="ATP-grasp fold, A domain"/>
    <property type="match status" value="1"/>
</dbReference>
<evidence type="ECO:0000256" key="6">
    <source>
        <dbReference type="ARBA" id="ARBA00022840"/>
    </source>
</evidence>
<comment type="subcellular location">
    <subcellularLocation>
        <location evidence="1">Cytoplasm</location>
    </subcellularLocation>
</comment>
<dbReference type="Gene3D" id="3.30.470.20">
    <property type="entry name" value="ATP-grasp fold, B domain"/>
    <property type="match status" value="1"/>
</dbReference>
<dbReference type="InterPro" id="IPR011095">
    <property type="entry name" value="Dala_Dala_lig_C"/>
</dbReference>
<keyword evidence="4 11" id="KW-0436">Ligase</keyword>
<dbReference type="AlphaFoldDB" id="A0A644YIH3"/>
<keyword evidence="9" id="KW-0961">Cell wall biogenesis/degradation</keyword>
<sequence length="353" mass="39277">MQKARDVLEERNSDVPLPPPRVIGIIYNLKKGSHSADVPDIEAEYDNFDTVLSIKRALEGGGFTVVALEADASLPEKLSKATIDLAFNIAEGTKGRGREAQIPALLNMLGIPFVGSDETTLCLALDKALTKRVVASYHIRTPKYEVIKKDEPLNIKSRHFPVIVKPNAEGSSKGISEISIVSSREELRAIAMRNIGLYGGDMLAEEYIEGREFTVGILGNGKETRVFPPMEIIFQKETQGSYHVYSYPVKQDYKNYVTYSCPASLSERELEEMTAAARRIYEILGCRDFARMDFRMSQDGKIYFIEVNPLPGLAPNYSDYPMLAEFCGTDYDTLVLSVLNAAIERLSLERIAG</sequence>
<evidence type="ECO:0000259" key="10">
    <source>
        <dbReference type="PROSITE" id="PS50975"/>
    </source>
</evidence>
<proteinExistence type="inferred from homology"/>
<evidence type="ECO:0000256" key="4">
    <source>
        <dbReference type="ARBA" id="ARBA00022598"/>
    </source>
</evidence>
<gene>
    <name evidence="11" type="primary">ddl_23</name>
    <name evidence="11" type="ORF">SDC9_72794</name>
</gene>
<comment type="caution">
    <text evidence="11">The sequence shown here is derived from an EMBL/GenBank/DDBJ whole genome shotgun (WGS) entry which is preliminary data.</text>
</comment>
<dbReference type="GO" id="GO:0071555">
    <property type="term" value="P:cell wall organization"/>
    <property type="evidence" value="ECO:0007669"/>
    <property type="project" value="UniProtKB-KW"/>
</dbReference>
<keyword evidence="8" id="KW-0573">Peptidoglycan synthesis</keyword>
<name>A0A644YIH3_9ZZZZ</name>
<dbReference type="GO" id="GO:0009252">
    <property type="term" value="P:peptidoglycan biosynthetic process"/>
    <property type="evidence" value="ECO:0007669"/>
    <property type="project" value="UniProtKB-KW"/>
</dbReference>
<dbReference type="GO" id="GO:0005737">
    <property type="term" value="C:cytoplasm"/>
    <property type="evidence" value="ECO:0007669"/>
    <property type="project" value="UniProtKB-SubCell"/>
</dbReference>
<comment type="similarity">
    <text evidence="2">Belongs to the D-alanine--D-alanine ligase family.</text>
</comment>
<reference evidence="11" key="1">
    <citation type="submission" date="2019-08" db="EMBL/GenBank/DDBJ databases">
        <authorList>
            <person name="Kucharzyk K."/>
            <person name="Murdoch R.W."/>
            <person name="Higgins S."/>
            <person name="Loffler F."/>
        </authorList>
    </citation>
    <scope>NUCLEOTIDE SEQUENCE</scope>
</reference>
<evidence type="ECO:0000256" key="1">
    <source>
        <dbReference type="ARBA" id="ARBA00004496"/>
    </source>
</evidence>
<evidence type="ECO:0000256" key="7">
    <source>
        <dbReference type="ARBA" id="ARBA00022960"/>
    </source>
</evidence>
<dbReference type="SUPFAM" id="SSF56059">
    <property type="entry name" value="Glutathione synthetase ATP-binding domain-like"/>
    <property type="match status" value="1"/>
</dbReference>
<dbReference type="InterPro" id="IPR000291">
    <property type="entry name" value="D-Ala_lig_Van_CS"/>
</dbReference>
<dbReference type="InterPro" id="IPR016185">
    <property type="entry name" value="PreATP-grasp_dom_sf"/>
</dbReference>
<evidence type="ECO:0000256" key="9">
    <source>
        <dbReference type="ARBA" id="ARBA00023316"/>
    </source>
</evidence>
<keyword evidence="5" id="KW-0547">Nucleotide-binding</keyword>
<dbReference type="GO" id="GO:0008360">
    <property type="term" value="P:regulation of cell shape"/>
    <property type="evidence" value="ECO:0007669"/>
    <property type="project" value="UniProtKB-KW"/>
</dbReference>
<dbReference type="EC" id="6.3.2.4" evidence="11"/>
<dbReference type="InterPro" id="IPR011761">
    <property type="entry name" value="ATP-grasp"/>
</dbReference>
<dbReference type="Gene3D" id="3.40.50.20">
    <property type="match status" value="1"/>
</dbReference>
<dbReference type="PANTHER" id="PTHR23132">
    <property type="entry name" value="D-ALANINE--D-ALANINE LIGASE"/>
    <property type="match status" value="1"/>
</dbReference>
<dbReference type="EMBL" id="VSSQ01004698">
    <property type="protein sequence ID" value="MPM26293.1"/>
    <property type="molecule type" value="Genomic_DNA"/>
</dbReference>
<dbReference type="PROSITE" id="PS00844">
    <property type="entry name" value="DALA_DALA_LIGASE_2"/>
    <property type="match status" value="1"/>
</dbReference>
<dbReference type="PROSITE" id="PS50975">
    <property type="entry name" value="ATP_GRASP"/>
    <property type="match status" value="1"/>
</dbReference>
<accession>A0A644YIH3</accession>
<evidence type="ECO:0000313" key="11">
    <source>
        <dbReference type="EMBL" id="MPM26293.1"/>
    </source>
</evidence>
<keyword evidence="3" id="KW-0963">Cytoplasm</keyword>
<keyword evidence="6" id="KW-0067">ATP-binding</keyword>
<dbReference type="GO" id="GO:0008716">
    <property type="term" value="F:D-alanine-D-alanine ligase activity"/>
    <property type="evidence" value="ECO:0007669"/>
    <property type="project" value="UniProtKB-EC"/>
</dbReference>
<dbReference type="Pfam" id="PF07478">
    <property type="entry name" value="Dala_Dala_lig_C"/>
    <property type="match status" value="1"/>
</dbReference>
<evidence type="ECO:0000256" key="8">
    <source>
        <dbReference type="ARBA" id="ARBA00022984"/>
    </source>
</evidence>
<dbReference type="InterPro" id="IPR013815">
    <property type="entry name" value="ATP_grasp_subdomain_1"/>
</dbReference>
<organism evidence="11">
    <name type="scientific">bioreactor metagenome</name>
    <dbReference type="NCBI Taxonomy" id="1076179"/>
    <lineage>
        <taxon>unclassified sequences</taxon>
        <taxon>metagenomes</taxon>
        <taxon>ecological metagenomes</taxon>
    </lineage>
</organism>
<dbReference type="GO" id="GO:0005524">
    <property type="term" value="F:ATP binding"/>
    <property type="evidence" value="ECO:0007669"/>
    <property type="project" value="UniProtKB-KW"/>
</dbReference>
<dbReference type="GO" id="GO:0046872">
    <property type="term" value="F:metal ion binding"/>
    <property type="evidence" value="ECO:0007669"/>
    <property type="project" value="InterPro"/>
</dbReference>